<keyword evidence="3" id="KW-1185">Reference proteome</keyword>
<dbReference type="SUPFAM" id="SSF54534">
    <property type="entry name" value="FKBP-like"/>
    <property type="match status" value="1"/>
</dbReference>
<feature type="signal peptide" evidence="1">
    <location>
        <begin position="1"/>
        <end position="20"/>
    </location>
</feature>
<accession>A0ABS9SF69</accession>
<sequence>MKKSFWLPMMAVVTALALTACLKNEDDVVRCTPNSLERDRAIIDSFAFENDLNLTWDATDTGQIYVQIISEGTGSMPNLDSLVAFKMTAKLLSGSEILAADVTTATNSVRYYNNFIIAYSLRKLREGGSLKIIVPSRNNGLNCNEGRAENGNVIPSNSQIIYDVSLTDVKQ</sequence>
<evidence type="ECO:0000313" key="2">
    <source>
        <dbReference type="EMBL" id="MCH5597003.1"/>
    </source>
</evidence>
<gene>
    <name evidence="2" type="ORF">MKP09_03250</name>
</gene>
<feature type="chain" id="PRO_5045758873" description="Peptidylprolyl isomerase" evidence="1">
    <location>
        <begin position="21"/>
        <end position="171"/>
    </location>
</feature>
<evidence type="ECO:0000256" key="1">
    <source>
        <dbReference type="SAM" id="SignalP"/>
    </source>
</evidence>
<dbReference type="RefSeq" id="WP_240826414.1">
    <property type="nucleotide sequence ID" value="NZ_JAKWBL010000001.1"/>
</dbReference>
<proteinExistence type="predicted"/>
<dbReference type="Gene3D" id="3.10.50.40">
    <property type="match status" value="1"/>
</dbReference>
<organism evidence="2 3">
    <name type="scientific">Niabella ginsengisoli</name>
    <dbReference type="NCBI Taxonomy" id="522298"/>
    <lineage>
        <taxon>Bacteria</taxon>
        <taxon>Pseudomonadati</taxon>
        <taxon>Bacteroidota</taxon>
        <taxon>Chitinophagia</taxon>
        <taxon>Chitinophagales</taxon>
        <taxon>Chitinophagaceae</taxon>
        <taxon>Niabella</taxon>
    </lineage>
</organism>
<dbReference type="PROSITE" id="PS51257">
    <property type="entry name" value="PROKAR_LIPOPROTEIN"/>
    <property type="match status" value="1"/>
</dbReference>
<evidence type="ECO:0008006" key="4">
    <source>
        <dbReference type="Google" id="ProtNLM"/>
    </source>
</evidence>
<protein>
    <recommendedName>
        <fullName evidence="4">Peptidylprolyl isomerase</fullName>
    </recommendedName>
</protein>
<dbReference type="Proteomes" id="UP001202248">
    <property type="component" value="Unassembled WGS sequence"/>
</dbReference>
<evidence type="ECO:0000313" key="3">
    <source>
        <dbReference type="Proteomes" id="UP001202248"/>
    </source>
</evidence>
<name>A0ABS9SF69_9BACT</name>
<dbReference type="InterPro" id="IPR046357">
    <property type="entry name" value="PPIase_dom_sf"/>
</dbReference>
<reference evidence="2 3" key="1">
    <citation type="submission" date="2022-02" db="EMBL/GenBank/DDBJ databases">
        <authorList>
            <person name="Min J."/>
        </authorList>
    </citation>
    <scope>NUCLEOTIDE SEQUENCE [LARGE SCALE GENOMIC DNA]</scope>
    <source>
        <strain evidence="2 3">GR10-1</strain>
    </source>
</reference>
<comment type="caution">
    <text evidence="2">The sequence shown here is derived from an EMBL/GenBank/DDBJ whole genome shotgun (WGS) entry which is preliminary data.</text>
</comment>
<dbReference type="EMBL" id="JAKWBL010000001">
    <property type="protein sequence ID" value="MCH5597003.1"/>
    <property type="molecule type" value="Genomic_DNA"/>
</dbReference>
<keyword evidence="1" id="KW-0732">Signal</keyword>